<dbReference type="EMBL" id="QTJR01000003">
    <property type="protein sequence ID" value="RDY68354.1"/>
    <property type="molecule type" value="Genomic_DNA"/>
</dbReference>
<dbReference type="PANTHER" id="PTHR35006">
    <property type="entry name" value="GLYOXALASE FAMILY PROTEIN (AFU_ORTHOLOGUE AFUA_5G14830)"/>
    <property type="match status" value="1"/>
</dbReference>
<dbReference type="PANTHER" id="PTHR35006:SF2">
    <property type="entry name" value="GLYOXALASE FAMILY PROTEIN (AFU_ORTHOLOGUE AFUA_5G14830)"/>
    <property type="match status" value="1"/>
</dbReference>
<name>A0A3D8VG28_9GAMM</name>
<evidence type="ECO:0000313" key="2">
    <source>
        <dbReference type="Proteomes" id="UP000256829"/>
    </source>
</evidence>
<comment type="caution">
    <text evidence="1">The sequence shown here is derived from an EMBL/GenBank/DDBJ whole genome shotgun (WGS) entry which is preliminary data.</text>
</comment>
<dbReference type="InterPro" id="IPR004360">
    <property type="entry name" value="Glyas_Fos-R_dOase_dom"/>
</dbReference>
<gene>
    <name evidence="1" type="ORF">DX912_07085</name>
</gene>
<reference evidence="1 2" key="1">
    <citation type="submission" date="2018-08" db="EMBL/GenBank/DDBJ databases">
        <title>Lysobacter soli KCTC 22011, whole genome shotgun sequence.</title>
        <authorList>
            <person name="Zhang X."/>
            <person name="Feng G."/>
            <person name="Zhu H."/>
        </authorList>
    </citation>
    <scope>NUCLEOTIDE SEQUENCE [LARGE SCALE GENOMIC DNA]</scope>
    <source>
        <strain evidence="1 2">KCTC 22011</strain>
    </source>
</reference>
<organism evidence="1 2">
    <name type="scientific">Lysobacter soli</name>
    <dbReference type="NCBI Taxonomy" id="453783"/>
    <lineage>
        <taxon>Bacteria</taxon>
        <taxon>Pseudomonadati</taxon>
        <taxon>Pseudomonadota</taxon>
        <taxon>Gammaproteobacteria</taxon>
        <taxon>Lysobacterales</taxon>
        <taxon>Lysobacteraceae</taxon>
        <taxon>Lysobacter</taxon>
    </lineage>
</organism>
<dbReference type="Proteomes" id="UP000256829">
    <property type="component" value="Unassembled WGS sequence"/>
</dbReference>
<evidence type="ECO:0000313" key="1">
    <source>
        <dbReference type="EMBL" id="RDY68354.1"/>
    </source>
</evidence>
<dbReference type="Pfam" id="PF00903">
    <property type="entry name" value="Glyoxalase"/>
    <property type="match status" value="1"/>
</dbReference>
<sequence length="128" mass="13857">MLDHMGITVSDYAHSRAFYERVLGVLDYGIVMDVTKEQTGGYEGCGFGPDGKPAFWIGTGQTASTGLHVAFVASSRAAVDEFHAIALQHGARDNGAPGLRPHYHPNYYGAFVIDFDGNNIEAVCHRPE</sequence>
<dbReference type="SUPFAM" id="SSF54593">
    <property type="entry name" value="Glyoxalase/Bleomycin resistance protein/Dihydroxybiphenyl dioxygenase"/>
    <property type="match status" value="1"/>
</dbReference>
<dbReference type="AlphaFoldDB" id="A0A3D8VG28"/>
<keyword evidence="2" id="KW-1185">Reference proteome</keyword>
<dbReference type="InterPro" id="IPR029068">
    <property type="entry name" value="Glyas_Bleomycin-R_OHBP_Dase"/>
</dbReference>
<accession>A0A3D8VG28</accession>
<dbReference type="RefSeq" id="WP_115841779.1">
    <property type="nucleotide sequence ID" value="NZ_CP046603.1"/>
</dbReference>
<dbReference type="InterPro" id="IPR037523">
    <property type="entry name" value="VOC_core"/>
</dbReference>
<dbReference type="PROSITE" id="PS51819">
    <property type="entry name" value="VOC"/>
    <property type="match status" value="1"/>
</dbReference>
<proteinExistence type="predicted"/>
<protein>
    <submittedName>
        <fullName evidence="1">VOC family protein</fullName>
    </submittedName>
</protein>
<dbReference type="Gene3D" id="3.10.180.10">
    <property type="entry name" value="2,3-Dihydroxybiphenyl 1,2-Dioxygenase, domain 1"/>
    <property type="match status" value="1"/>
</dbReference>
<dbReference type="CDD" id="cd07262">
    <property type="entry name" value="VOC_like"/>
    <property type="match status" value="1"/>
</dbReference>
<dbReference type="OrthoDB" id="9800438at2"/>